<dbReference type="PROSITE" id="PS51257">
    <property type="entry name" value="PROKAR_LIPOPROTEIN"/>
    <property type="match status" value="1"/>
</dbReference>
<dbReference type="RefSeq" id="WP_013899076.1">
    <property type="nucleotide sequence ID" value="NC_015676.1"/>
</dbReference>
<evidence type="ECO:0000256" key="2">
    <source>
        <dbReference type="SAM" id="MobiDB-lite"/>
    </source>
</evidence>
<sequence length="359" mass="38534" precursor="true">MKYKLIICTLIMMIALGLTTTACADESQLPELPALCYGTVYINGEPAPEGTVIEAVADGEVKGTFIVDEAGKIGGPQTQSKMAVEGGLDGMVVEFYLSGEIDGQSFSDKKAGEQMYWGSGNIEEFSFNAEFDIPTSATEPDGEPRSTQSPPITMVKGTDVTFMESESLMLDTPSRDLVLNFENIGFTLNIETETEVSGVSVDITGTESRPDNVKDELPGMVYMYLIIEVHDIDPANIRNADIHFSLEDEWLHNNNVDAGQVVLARYSDNEGAWSTLETSIAGHENGRVYFVSQTSGFSVFAITVMDIVSDDPVTVPDDSLPETPAPDGPEGVEAIPGFGFSLAAIGMLAAAGLAVQRKK</sequence>
<evidence type="ECO:0000313" key="6">
    <source>
        <dbReference type="Proteomes" id="UP000006622"/>
    </source>
</evidence>
<dbReference type="InterPro" id="IPR026453">
    <property type="entry name" value="PGF_pre_PGF"/>
</dbReference>
<evidence type="ECO:0000313" key="5">
    <source>
        <dbReference type="EMBL" id="AEH61640.1"/>
    </source>
</evidence>
<feature type="transmembrane region" description="Helical" evidence="3">
    <location>
        <begin position="334"/>
        <end position="355"/>
    </location>
</feature>
<dbReference type="InterPro" id="IPR026371">
    <property type="entry name" value="PGF_CTERM"/>
</dbReference>
<evidence type="ECO:0000259" key="4">
    <source>
        <dbReference type="Pfam" id="PF18204"/>
    </source>
</evidence>
<organism evidence="5 6">
    <name type="scientific">Methanosalsum zhilinae (strain DSM 4017 / NBRC 107636 / OCM 62 / WeN5)</name>
    <name type="common">Methanohalophilus zhilinae</name>
    <dbReference type="NCBI Taxonomy" id="679901"/>
    <lineage>
        <taxon>Archaea</taxon>
        <taxon>Methanobacteriati</taxon>
        <taxon>Methanobacteriota</taxon>
        <taxon>Stenosarchaea group</taxon>
        <taxon>Methanomicrobia</taxon>
        <taxon>Methanosarcinales</taxon>
        <taxon>Methanosarcinaceae</taxon>
        <taxon>Methanosalsum</taxon>
    </lineage>
</organism>
<dbReference type="HOGENOM" id="CLU_779905_0_0_2"/>
<keyword evidence="3" id="KW-1133">Transmembrane helix</keyword>
<dbReference type="OrthoDB" id="121905at2157"/>
<accession>F7XQP1</accession>
<dbReference type="EMBL" id="CP002101">
    <property type="protein sequence ID" value="AEH61640.1"/>
    <property type="molecule type" value="Genomic_DNA"/>
</dbReference>
<dbReference type="Pfam" id="PF18204">
    <property type="entry name" value="PGF-CTERM"/>
    <property type="match status" value="1"/>
</dbReference>
<keyword evidence="3" id="KW-0812">Transmembrane</keyword>
<feature type="region of interest" description="Disordered" evidence="2">
    <location>
        <begin position="133"/>
        <end position="153"/>
    </location>
</feature>
<proteinExistence type="predicted"/>
<reference evidence="5" key="1">
    <citation type="submission" date="2010-07" db="EMBL/GenBank/DDBJ databases">
        <title>The complete genome of Methanosalsum zhilinae DSM 4017.</title>
        <authorList>
            <consortium name="US DOE Joint Genome Institute (JGI-PGF)"/>
            <person name="Lucas S."/>
            <person name="Copeland A."/>
            <person name="Lapidus A."/>
            <person name="Glavina del Rio T."/>
            <person name="Dalin E."/>
            <person name="Tice H."/>
            <person name="Bruce D."/>
            <person name="Goodwin L."/>
            <person name="Pitluck S."/>
            <person name="Kyrpides N."/>
            <person name="Mavromatis K."/>
            <person name="Ovchinnikova G."/>
            <person name="Daligault H."/>
            <person name="Detter J.C."/>
            <person name="Han C."/>
            <person name="Tapia R."/>
            <person name="Larimer F."/>
            <person name="Land M."/>
            <person name="Hauser L."/>
            <person name="Markowitz V."/>
            <person name="Cheng J.-F."/>
            <person name="Hugenholtz P."/>
            <person name="Woyke T."/>
            <person name="Wu D."/>
            <person name="Spring S."/>
            <person name="Schueler E."/>
            <person name="Brambilla E."/>
            <person name="Klenk H.-P."/>
            <person name="Eisen J.A."/>
        </authorList>
    </citation>
    <scope>NUCLEOTIDE SEQUENCE</scope>
    <source>
        <strain evidence="5">DSM 4017</strain>
    </source>
</reference>
<feature type="domain" description="PGF-CTERM archaeal protein-sorting signal" evidence="4">
    <location>
        <begin position="335"/>
        <end position="357"/>
    </location>
</feature>
<protein>
    <recommendedName>
        <fullName evidence="4">PGF-CTERM archaeal protein-sorting signal domain-containing protein</fullName>
    </recommendedName>
</protein>
<keyword evidence="1" id="KW-0732">Signal</keyword>
<dbReference type="GeneID" id="10823448"/>
<dbReference type="KEGG" id="mzh:Mzhil_1805"/>
<dbReference type="NCBIfam" id="TIGR04213">
    <property type="entry name" value="PGF_pre_PGF"/>
    <property type="match status" value="1"/>
</dbReference>
<dbReference type="STRING" id="679901.Mzhil_1805"/>
<gene>
    <name evidence="5" type="ordered locus">Mzhil_1805</name>
</gene>
<dbReference type="Proteomes" id="UP000006622">
    <property type="component" value="Chromosome"/>
</dbReference>
<keyword evidence="3" id="KW-0472">Membrane</keyword>
<name>F7XQP1_METZD</name>
<keyword evidence="6" id="KW-1185">Reference proteome</keyword>
<dbReference type="AlphaFoldDB" id="F7XQP1"/>
<evidence type="ECO:0000256" key="3">
    <source>
        <dbReference type="SAM" id="Phobius"/>
    </source>
</evidence>
<evidence type="ECO:0000256" key="1">
    <source>
        <dbReference type="ARBA" id="ARBA00022729"/>
    </source>
</evidence>